<proteinExistence type="inferred from homology"/>
<feature type="transmembrane region" description="Helical" evidence="10">
    <location>
        <begin position="189"/>
        <end position="222"/>
    </location>
</feature>
<dbReference type="EC" id="3.4.23.43" evidence="9"/>
<evidence type="ECO:0000256" key="8">
    <source>
        <dbReference type="RuleBase" id="RU003793"/>
    </source>
</evidence>
<evidence type="ECO:0000256" key="7">
    <source>
        <dbReference type="ARBA" id="ARBA00023136"/>
    </source>
</evidence>
<sequence>MQPALSGWTDDAAVLAWGLLFGSFLNVVAYRVPRGISVIWPPSACPHCGGRLAPRDLVPLFSYLWLRGRCRRCRAPISPLYPLGEALTALTFWLVWHRVGPTPELAVGWGLASLLVAATMADLRDRLIPNRIVLAAAMFLGGCRLLTHPLPLEAYALGAAAGFGVLYALNGLSLLVYRQEGIGGGDMKLMAAVGLAVGWKTVLLALLIGSLLGGAVAILLLATGKAHRRQYLPFGPMLAAGSLIAYLWGDALIAWYLGWSIS</sequence>
<evidence type="ECO:0000259" key="12">
    <source>
        <dbReference type="Pfam" id="PF06750"/>
    </source>
</evidence>
<comment type="subcellular location">
    <subcellularLocation>
        <location evidence="1">Cell inner membrane</location>
        <topology evidence="1">Multi-pass membrane protein</topology>
    </subcellularLocation>
    <subcellularLocation>
        <location evidence="9">Cell membrane</location>
        <topology evidence="9">Multi-pass membrane protein</topology>
    </subcellularLocation>
</comment>
<dbReference type="InterPro" id="IPR014032">
    <property type="entry name" value="Peptidase_A24A_bac"/>
</dbReference>
<organism evidence="13 14">
    <name type="scientific">Calditerricola satsumensis</name>
    <dbReference type="NCBI Taxonomy" id="373054"/>
    <lineage>
        <taxon>Bacteria</taxon>
        <taxon>Bacillati</taxon>
        <taxon>Bacillota</taxon>
        <taxon>Bacilli</taxon>
        <taxon>Bacillales</taxon>
        <taxon>Bacillaceae</taxon>
        <taxon>Calditerricola</taxon>
    </lineage>
</organism>
<feature type="domain" description="Prepilin peptidase A24 N-terminal" evidence="12">
    <location>
        <begin position="18"/>
        <end position="98"/>
    </location>
</feature>
<dbReference type="GO" id="GO:0005886">
    <property type="term" value="C:plasma membrane"/>
    <property type="evidence" value="ECO:0007669"/>
    <property type="project" value="UniProtKB-SubCell"/>
</dbReference>
<feature type="transmembrane region" description="Helical" evidence="10">
    <location>
        <begin position="156"/>
        <end position="177"/>
    </location>
</feature>
<evidence type="ECO:0000256" key="9">
    <source>
        <dbReference type="RuleBase" id="RU003794"/>
    </source>
</evidence>
<dbReference type="Gene3D" id="1.20.120.1220">
    <property type="match status" value="1"/>
</dbReference>
<evidence type="ECO:0000256" key="4">
    <source>
        <dbReference type="ARBA" id="ARBA00022519"/>
    </source>
</evidence>
<dbReference type="InterPro" id="IPR000045">
    <property type="entry name" value="Prepilin_IV_endopep_pep"/>
</dbReference>
<dbReference type="Pfam" id="PF01478">
    <property type="entry name" value="Peptidase_A24"/>
    <property type="match status" value="1"/>
</dbReference>
<evidence type="ECO:0000313" key="13">
    <source>
        <dbReference type="EMBL" id="GGK07830.1"/>
    </source>
</evidence>
<evidence type="ECO:0000256" key="3">
    <source>
        <dbReference type="ARBA" id="ARBA00022475"/>
    </source>
</evidence>
<evidence type="ECO:0000313" key="14">
    <source>
        <dbReference type="Proteomes" id="UP000637720"/>
    </source>
</evidence>
<keyword evidence="5 9" id="KW-0812">Transmembrane</keyword>
<dbReference type="Pfam" id="PF06750">
    <property type="entry name" value="A24_N_bact"/>
    <property type="match status" value="1"/>
</dbReference>
<dbReference type="GO" id="GO:0008168">
    <property type="term" value="F:methyltransferase activity"/>
    <property type="evidence" value="ECO:0007669"/>
    <property type="project" value="UniProtKB-KW"/>
</dbReference>
<keyword evidence="9" id="KW-0645">Protease</keyword>
<comment type="caution">
    <text evidence="13">The sequence shown here is derived from an EMBL/GenBank/DDBJ whole genome shotgun (WGS) entry which is preliminary data.</text>
</comment>
<keyword evidence="14" id="KW-1185">Reference proteome</keyword>
<comment type="catalytic activity">
    <reaction evidence="9">
        <text>Typically cleaves a -Gly-|-Phe- bond to release an N-terminal, basic peptide of 5-8 residues from type IV prepilin, and then N-methylates the new N-terminal amino group, the methyl donor being S-adenosyl-L-methionine.</text>
        <dbReference type="EC" id="3.4.23.43"/>
    </reaction>
</comment>
<keyword evidence="3" id="KW-1003">Cell membrane</keyword>
<comment type="similarity">
    <text evidence="2 8">Belongs to the peptidase A24 family.</text>
</comment>
<accession>A0A8J3FCU9</accession>
<keyword evidence="9" id="KW-0511">Multifunctional enzyme</keyword>
<reference evidence="13" key="2">
    <citation type="submission" date="2020-09" db="EMBL/GenBank/DDBJ databases">
        <authorList>
            <person name="Sun Q."/>
            <person name="Ohkuma M."/>
        </authorList>
    </citation>
    <scope>NUCLEOTIDE SEQUENCE</scope>
    <source>
        <strain evidence="13">JCM 14719</strain>
    </source>
</reference>
<dbReference type="GO" id="GO:0004190">
    <property type="term" value="F:aspartic-type endopeptidase activity"/>
    <property type="evidence" value="ECO:0007669"/>
    <property type="project" value="UniProtKB-EC"/>
</dbReference>
<gene>
    <name evidence="13" type="ORF">GCM10007043_22350</name>
</gene>
<keyword evidence="9" id="KW-0378">Hydrolase</keyword>
<keyword evidence="7 10" id="KW-0472">Membrane</keyword>
<dbReference type="GO" id="GO:0006465">
    <property type="term" value="P:signal peptide processing"/>
    <property type="evidence" value="ECO:0007669"/>
    <property type="project" value="TreeGrafter"/>
</dbReference>
<dbReference type="PRINTS" id="PR00864">
    <property type="entry name" value="PREPILNPTASE"/>
</dbReference>
<feature type="transmembrane region" description="Helical" evidence="10">
    <location>
        <begin position="234"/>
        <end position="257"/>
    </location>
</feature>
<feature type="domain" description="Prepilin type IV endopeptidase peptidase" evidence="11">
    <location>
        <begin position="111"/>
        <end position="218"/>
    </location>
</feature>
<dbReference type="AlphaFoldDB" id="A0A8J3FCU9"/>
<evidence type="ECO:0000256" key="1">
    <source>
        <dbReference type="ARBA" id="ARBA00004429"/>
    </source>
</evidence>
<dbReference type="EC" id="2.1.1.-" evidence="9"/>
<evidence type="ECO:0000256" key="2">
    <source>
        <dbReference type="ARBA" id="ARBA00005801"/>
    </source>
</evidence>
<dbReference type="GO" id="GO:0032259">
    <property type="term" value="P:methylation"/>
    <property type="evidence" value="ECO:0007669"/>
    <property type="project" value="UniProtKB-KW"/>
</dbReference>
<reference evidence="13" key="1">
    <citation type="journal article" date="2014" name="Int. J. Syst. Evol. Microbiol.">
        <title>Complete genome sequence of Corynebacterium casei LMG S-19264T (=DSM 44701T), isolated from a smear-ripened cheese.</title>
        <authorList>
            <consortium name="US DOE Joint Genome Institute (JGI-PGF)"/>
            <person name="Walter F."/>
            <person name="Albersmeier A."/>
            <person name="Kalinowski J."/>
            <person name="Ruckert C."/>
        </authorList>
    </citation>
    <scope>NUCLEOTIDE SEQUENCE</scope>
    <source>
        <strain evidence="13">JCM 14719</strain>
    </source>
</reference>
<feature type="transmembrane region" description="Helical" evidence="10">
    <location>
        <begin position="12"/>
        <end position="30"/>
    </location>
</feature>
<evidence type="ECO:0000256" key="10">
    <source>
        <dbReference type="SAM" id="Phobius"/>
    </source>
</evidence>
<feature type="transmembrane region" description="Helical" evidence="10">
    <location>
        <begin position="80"/>
        <end position="99"/>
    </location>
</feature>
<evidence type="ECO:0000256" key="6">
    <source>
        <dbReference type="ARBA" id="ARBA00022989"/>
    </source>
</evidence>
<keyword evidence="9" id="KW-0489">Methyltransferase</keyword>
<dbReference type="Proteomes" id="UP000637720">
    <property type="component" value="Unassembled WGS sequence"/>
</dbReference>
<dbReference type="InterPro" id="IPR010627">
    <property type="entry name" value="Prepilin_pept_A24_N"/>
</dbReference>
<dbReference type="EMBL" id="BMOF01000068">
    <property type="protein sequence ID" value="GGK07830.1"/>
    <property type="molecule type" value="Genomic_DNA"/>
</dbReference>
<keyword evidence="9" id="KW-0808">Transferase</keyword>
<keyword evidence="6 10" id="KW-1133">Transmembrane helix</keyword>
<protein>
    <recommendedName>
        <fullName evidence="9">Prepilin leader peptidase/N-methyltransferase</fullName>
        <ecNumber evidence="9">2.1.1.-</ecNumber>
        <ecNumber evidence="9">3.4.23.43</ecNumber>
    </recommendedName>
</protein>
<evidence type="ECO:0000259" key="11">
    <source>
        <dbReference type="Pfam" id="PF01478"/>
    </source>
</evidence>
<dbReference type="PANTHER" id="PTHR30487:SF0">
    <property type="entry name" value="PREPILIN LEADER PEPTIDASE_N-METHYLTRANSFERASE-RELATED"/>
    <property type="match status" value="1"/>
</dbReference>
<evidence type="ECO:0000256" key="5">
    <source>
        <dbReference type="ARBA" id="ARBA00022692"/>
    </source>
</evidence>
<name>A0A8J3FCU9_9BACI</name>
<dbReference type="RefSeq" id="WP_188818140.1">
    <property type="nucleotide sequence ID" value="NZ_BMOF01000068.1"/>
</dbReference>
<dbReference type="PANTHER" id="PTHR30487">
    <property type="entry name" value="TYPE 4 PREPILIN-LIKE PROTEINS LEADER PEPTIDE-PROCESSING ENZYME"/>
    <property type="match status" value="1"/>
</dbReference>
<keyword evidence="4" id="KW-0997">Cell inner membrane</keyword>
<comment type="function">
    <text evidence="9">Plays an essential role in type IV pili and type II pseudopili formation by proteolytically removing the leader sequence from substrate proteins and subsequently monomethylating the alpha-amino group of the newly exposed N-terminal phenylalanine.</text>
</comment>
<dbReference type="InterPro" id="IPR050882">
    <property type="entry name" value="Prepilin_peptidase/N-MTase"/>
</dbReference>